<dbReference type="EMBL" id="JAKJXO020000007">
    <property type="protein sequence ID" value="KAL1602539.1"/>
    <property type="molecule type" value="Genomic_DNA"/>
</dbReference>
<proteinExistence type="predicted"/>
<keyword evidence="2" id="KW-0472">Membrane</keyword>
<evidence type="ECO:0000313" key="3">
    <source>
        <dbReference type="EMBL" id="KAL1602539.1"/>
    </source>
</evidence>
<evidence type="ECO:0000256" key="1">
    <source>
        <dbReference type="SAM" id="MobiDB-lite"/>
    </source>
</evidence>
<feature type="region of interest" description="Disordered" evidence="1">
    <location>
        <begin position="94"/>
        <end position="117"/>
    </location>
</feature>
<name>A0ABR3RDP4_9PLEO</name>
<accession>A0ABR3RDP4</accession>
<keyword evidence="2" id="KW-1133">Transmembrane helix</keyword>
<comment type="caution">
    <text evidence="3">The sequence shown here is derived from an EMBL/GenBank/DDBJ whole genome shotgun (WGS) entry which is preliminary data.</text>
</comment>
<evidence type="ECO:0000256" key="2">
    <source>
        <dbReference type="SAM" id="Phobius"/>
    </source>
</evidence>
<organism evidence="3 4">
    <name type="scientific">Paraconiothyrium brasiliense</name>
    <dbReference type="NCBI Taxonomy" id="300254"/>
    <lineage>
        <taxon>Eukaryota</taxon>
        <taxon>Fungi</taxon>
        <taxon>Dikarya</taxon>
        <taxon>Ascomycota</taxon>
        <taxon>Pezizomycotina</taxon>
        <taxon>Dothideomycetes</taxon>
        <taxon>Pleosporomycetidae</taxon>
        <taxon>Pleosporales</taxon>
        <taxon>Massarineae</taxon>
        <taxon>Didymosphaeriaceae</taxon>
        <taxon>Paraconiothyrium</taxon>
    </lineage>
</organism>
<evidence type="ECO:0000313" key="4">
    <source>
        <dbReference type="Proteomes" id="UP001521785"/>
    </source>
</evidence>
<dbReference type="Proteomes" id="UP001521785">
    <property type="component" value="Unassembled WGS sequence"/>
</dbReference>
<feature type="compositionally biased region" description="Basic and acidic residues" evidence="1">
    <location>
        <begin position="97"/>
        <end position="117"/>
    </location>
</feature>
<protein>
    <submittedName>
        <fullName evidence="3">Uncharacterized protein</fullName>
    </submittedName>
</protein>
<feature type="transmembrane region" description="Helical" evidence="2">
    <location>
        <begin position="34"/>
        <end position="57"/>
    </location>
</feature>
<keyword evidence="4" id="KW-1185">Reference proteome</keyword>
<gene>
    <name evidence="3" type="ORF">SLS60_005955</name>
</gene>
<feature type="region of interest" description="Disordered" evidence="1">
    <location>
        <begin position="131"/>
        <end position="154"/>
    </location>
</feature>
<reference evidence="3 4" key="1">
    <citation type="submission" date="2024-02" db="EMBL/GenBank/DDBJ databases">
        <title>De novo assembly and annotation of 12 fungi associated with fruit tree decline syndrome in Ontario, Canada.</title>
        <authorList>
            <person name="Sulman M."/>
            <person name="Ellouze W."/>
            <person name="Ilyukhin E."/>
        </authorList>
    </citation>
    <scope>NUCLEOTIDE SEQUENCE [LARGE SCALE GENOMIC DNA]</scope>
    <source>
        <strain evidence="3 4">M42-189</strain>
    </source>
</reference>
<keyword evidence="2" id="KW-0812">Transmembrane</keyword>
<sequence length="199" mass="22214">MYRDKMAFELFIEKTWNTISLSITEFVTDTWLEALVLSLVGRLAVLVVIASILALCVGRVDFIGDFLANNVFRYFARSNGAHIKGGGGGASGGCVSDDIHHGDSADHDDGPNDGHNKEAVKVNRLQKLHLTSTPTQLPSKVPRAQPQQSSSMLVERDLNTLDLLKYQTPRRQTNYMTNDGDMDTIKKHKEQLDRLRTWS</sequence>